<dbReference type="GO" id="GO:0035658">
    <property type="term" value="C:Mon1-Ccz1 complex"/>
    <property type="evidence" value="ECO:0007669"/>
    <property type="project" value="TreeGrafter"/>
</dbReference>
<proteinExistence type="inferred from homology"/>
<comment type="function">
    <text evidence="1">Plays an important role in membrane trafficking through the secretory apparatus.</text>
</comment>
<evidence type="ECO:0000313" key="4">
    <source>
        <dbReference type="EMBL" id="KAK8722071.1"/>
    </source>
</evidence>
<accession>A0AAW0VYT3</accession>
<dbReference type="PANTHER" id="PTHR13027:SF7">
    <property type="entry name" value="VACUOLAR FUSION PROTEIN MON1 HOMOLOG"/>
    <property type="match status" value="1"/>
</dbReference>
<dbReference type="PRINTS" id="PR01546">
    <property type="entry name" value="YEAST73DUF"/>
</dbReference>
<keyword evidence="5" id="KW-1185">Reference proteome</keyword>
<dbReference type="GO" id="GO:0032510">
    <property type="term" value="P:endosome to lysosome transport via multivesicular body sorting pathway"/>
    <property type="evidence" value="ECO:0007669"/>
    <property type="project" value="TreeGrafter"/>
</dbReference>
<protein>
    <recommendedName>
        <fullName evidence="1">Vacuolar fusion protein MON1 homolog</fullName>
    </recommendedName>
</protein>
<gene>
    <name evidence="4" type="ORF">OTU49_012464</name>
</gene>
<evidence type="ECO:0000259" key="3">
    <source>
        <dbReference type="Pfam" id="PF19036"/>
    </source>
</evidence>
<dbReference type="GO" id="GO:0006623">
    <property type="term" value="P:protein targeting to vacuole"/>
    <property type="evidence" value="ECO:0007669"/>
    <property type="project" value="UniProtKB-UniRule"/>
</dbReference>
<sequence length="259" mass="28174">MAAAVMDQLVDDVVSAGEVLKDDTPGVSGEVMLVNTDSFEECNHELDTTTTTGGAAPGHPSPPPPSPITQQMQVKELVEGVGNMAVADYGEKAEPEDTMQDLGPDEDGEEENIDEEYLQSTDWLQKEKHVFILSESGKPIYTRYGKEDRLVTLFGLMQALVSFVADSDDVIRCIVAGEHKFVFLVRSPLILVAVSHSVASIAQLLMQLTGYLYGHVSYLADDCEACLLLLSVDREQFFTLSEAKQKIVSDCGDIIALKG</sequence>
<dbReference type="Proteomes" id="UP001445076">
    <property type="component" value="Unassembled WGS sequence"/>
</dbReference>
<dbReference type="AlphaFoldDB" id="A0AAW0VYT3"/>
<feature type="region of interest" description="Disordered" evidence="2">
    <location>
        <begin position="47"/>
        <end position="69"/>
    </location>
</feature>
<organism evidence="4 5">
    <name type="scientific">Cherax quadricarinatus</name>
    <name type="common">Australian red claw crayfish</name>
    <dbReference type="NCBI Taxonomy" id="27406"/>
    <lineage>
        <taxon>Eukaryota</taxon>
        <taxon>Metazoa</taxon>
        <taxon>Ecdysozoa</taxon>
        <taxon>Arthropoda</taxon>
        <taxon>Crustacea</taxon>
        <taxon>Multicrustacea</taxon>
        <taxon>Malacostraca</taxon>
        <taxon>Eumalacostraca</taxon>
        <taxon>Eucarida</taxon>
        <taxon>Decapoda</taxon>
        <taxon>Pleocyemata</taxon>
        <taxon>Astacidea</taxon>
        <taxon>Parastacoidea</taxon>
        <taxon>Parastacidae</taxon>
        <taxon>Cherax</taxon>
    </lineage>
</organism>
<dbReference type="PANTHER" id="PTHR13027">
    <property type="entry name" value="SAND PROTEIN-RELATED"/>
    <property type="match status" value="1"/>
</dbReference>
<feature type="domain" description="FUZ/MON1/HPS1 first Longin" evidence="3">
    <location>
        <begin position="128"/>
        <end position="213"/>
    </location>
</feature>
<dbReference type="InterPro" id="IPR004353">
    <property type="entry name" value="Mon1"/>
</dbReference>
<comment type="caution">
    <text evidence="4">The sequence shown here is derived from an EMBL/GenBank/DDBJ whole genome shotgun (WGS) entry which is preliminary data.</text>
</comment>
<feature type="compositionally biased region" description="Low complexity" evidence="2">
    <location>
        <begin position="48"/>
        <end position="58"/>
    </location>
</feature>
<dbReference type="Pfam" id="PF19036">
    <property type="entry name" value="Fuz_longin_1"/>
    <property type="match status" value="1"/>
</dbReference>
<evidence type="ECO:0000313" key="5">
    <source>
        <dbReference type="Proteomes" id="UP001445076"/>
    </source>
</evidence>
<evidence type="ECO:0000256" key="2">
    <source>
        <dbReference type="SAM" id="MobiDB-lite"/>
    </source>
</evidence>
<comment type="similarity">
    <text evidence="1">Belongs to the MON1/SAND family.</text>
</comment>
<dbReference type="EMBL" id="JARKIK010000097">
    <property type="protein sequence ID" value="KAK8722071.1"/>
    <property type="molecule type" value="Genomic_DNA"/>
</dbReference>
<dbReference type="InterPro" id="IPR043972">
    <property type="entry name" value="FUZ/MON1/HPS1_longin_1"/>
</dbReference>
<evidence type="ECO:0000256" key="1">
    <source>
        <dbReference type="RuleBase" id="RU367048"/>
    </source>
</evidence>
<name>A0AAW0VYT3_CHEQU</name>
<reference evidence="4 5" key="1">
    <citation type="journal article" date="2024" name="BMC Genomics">
        <title>Genome assembly of redclaw crayfish (Cherax quadricarinatus) provides insights into its immune adaptation and hypoxia tolerance.</title>
        <authorList>
            <person name="Liu Z."/>
            <person name="Zheng J."/>
            <person name="Li H."/>
            <person name="Fang K."/>
            <person name="Wang S."/>
            <person name="He J."/>
            <person name="Zhou D."/>
            <person name="Weng S."/>
            <person name="Chi M."/>
            <person name="Gu Z."/>
            <person name="He J."/>
            <person name="Li F."/>
            <person name="Wang M."/>
        </authorList>
    </citation>
    <scope>NUCLEOTIDE SEQUENCE [LARGE SCALE GENOMIC DNA]</scope>
    <source>
        <strain evidence="4">ZL_2023a</strain>
    </source>
</reference>